<feature type="chain" id="PRO_5004337598" evidence="3">
    <location>
        <begin position="36"/>
        <end position="173"/>
    </location>
</feature>
<evidence type="ECO:0000313" key="5">
    <source>
        <dbReference type="EMBL" id="AAD10958.1"/>
    </source>
</evidence>
<feature type="signal peptide" evidence="3">
    <location>
        <begin position="1"/>
        <end position="35"/>
    </location>
</feature>
<comment type="similarity">
    <text evidence="1">Belongs to the 2S seed storage albumins family.</text>
</comment>
<dbReference type="SMART" id="SM00499">
    <property type="entry name" value="AAI"/>
    <property type="match status" value="1"/>
</dbReference>
<dbReference type="PANTHER" id="PTHR35496">
    <property type="entry name" value="2S SEED STORAGE PROTEIN 1-RELATED"/>
    <property type="match status" value="1"/>
</dbReference>
<dbReference type="GO" id="GO:0045735">
    <property type="term" value="F:nutrient reservoir activity"/>
    <property type="evidence" value="ECO:0007669"/>
    <property type="project" value="InterPro"/>
</dbReference>
<gene>
    <name evidence="5" type="primary">pg2S</name>
</gene>
<evidence type="ECO:0000256" key="3">
    <source>
        <dbReference type="SAM" id="SignalP"/>
    </source>
</evidence>
<protein>
    <submittedName>
        <fullName evidence="5">2S albumin-like seed storage protein</fullName>
    </submittedName>
</protein>
<keyword evidence="3" id="KW-0732">Signal</keyword>
<accession>Q9ZR81</accession>
<feature type="domain" description="Bifunctional inhibitor/plant lipid transfer protein/seed storage helical" evidence="4">
    <location>
        <begin position="52"/>
        <end position="157"/>
    </location>
</feature>
<dbReference type="InterPro" id="IPR036312">
    <property type="entry name" value="Bifun_inhib/LTP/seed_sf"/>
</dbReference>
<dbReference type="InterPro" id="IPR016140">
    <property type="entry name" value="Bifunc_inhib/LTP/seed_store"/>
</dbReference>
<proteinExistence type="inferred from homology"/>
<reference evidence="5" key="1">
    <citation type="submission" date="1997-03" db="EMBL/GenBank/DDBJ databases">
        <title>Molecular characterization of a white spruce (Picea glauca) 2S albumin gene and related pseudogene.</title>
        <authorList>
            <person name="McInnis S.M."/>
            <person name="Newton C.H."/>
            <person name="Sutton B.S.C."/>
        </authorList>
    </citation>
    <scope>NUCLEOTIDE SEQUENCE</scope>
</reference>
<name>Q9ZR81_PICGL</name>
<evidence type="ECO:0000259" key="4">
    <source>
        <dbReference type="SMART" id="SM00499"/>
    </source>
</evidence>
<dbReference type="SUPFAM" id="SSF47699">
    <property type="entry name" value="Bifunctional inhibitor/lipid-transfer protein/seed storage 2S albumin"/>
    <property type="match status" value="1"/>
</dbReference>
<evidence type="ECO:0000256" key="1">
    <source>
        <dbReference type="ARBA" id="ARBA00008262"/>
    </source>
</evidence>
<sequence>MGVFSPSTTRLTLKWFSLSVALFLLLHWGIPSVDGHEDNMYGEEIQQQRRSCDPQRHPQRLSSCRDYLERRREQPSERCCEELQRMSPQCRCQAIQQMLDQSLSYDSFMDSDSQEDTPLNQRRRRRREGRGRDEEEVMERAAYLPNTCNVREPPRRCDIQRHSRYFMTGSSFK</sequence>
<feature type="region of interest" description="Disordered" evidence="2">
    <location>
        <begin position="107"/>
        <end position="138"/>
    </location>
</feature>
<dbReference type="AlphaFoldDB" id="Q9ZR81"/>
<dbReference type="InterPro" id="IPR000617">
    <property type="entry name" value="Napin/2SS/CON"/>
</dbReference>
<dbReference type="Gene3D" id="1.10.110.10">
    <property type="entry name" value="Plant lipid-transfer and hydrophobic proteins"/>
    <property type="match status" value="1"/>
</dbReference>
<dbReference type="Pfam" id="PF00234">
    <property type="entry name" value="Tryp_alpha_amyl"/>
    <property type="match status" value="1"/>
</dbReference>
<dbReference type="CDD" id="cd00261">
    <property type="entry name" value="AAI_SS"/>
    <property type="match status" value="1"/>
</dbReference>
<evidence type="ECO:0000256" key="2">
    <source>
        <dbReference type="SAM" id="MobiDB-lite"/>
    </source>
</evidence>
<dbReference type="EMBL" id="U92077">
    <property type="protein sequence ID" value="AAD10958.1"/>
    <property type="molecule type" value="Genomic_DNA"/>
</dbReference>
<organism evidence="5">
    <name type="scientific">Picea glauca</name>
    <name type="common">White spruce</name>
    <name type="synonym">Pinus glauca</name>
    <dbReference type="NCBI Taxonomy" id="3330"/>
    <lineage>
        <taxon>Eukaryota</taxon>
        <taxon>Viridiplantae</taxon>
        <taxon>Streptophyta</taxon>
        <taxon>Embryophyta</taxon>
        <taxon>Tracheophyta</taxon>
        <taxon>Spermatophyta</taxon>
        <taxon>Pinopsida</taxon>
        <taxon>Pinidae</taxon>
        <taxon>Conifers I</taxon>
        <taxon>Pinales</taxon>
        <taxon>Pinaceae</taxon>
        <taxon>Picea</taxon>
    </lineage>
</organism>
<dbReference type="PANTHER" id="PTHR35496:SF4">
    <property type="entry name" value="2S SULFUR-RICH SEED STORAGE PROTEIN 2-LIKE"/>
    <property type="match status" value="1"/>
</dbReference>